<feature type="domain" description="Membrane transport protein MMPL" evidence="6">
    <location>
        <begin position="10"/>
        <end position="106"/>
    </location>
</feature>
<dbReference type="AlphaFoldDB" id="W4P6J6"/>
<proteinExistence type="predicted"/>
<evidence type="ECO:0000259" key="6">
    <source>
        <dbReference type="Pfam" id="PF03176"/>
    </source>
</evidence>
<protein>
    <submittedName>
        <fullName evidence="7">Predicted exporter of the RND superfamily</fullName>
    </submittedName>
</protein>
<evidence type="ECO:0000313" key="8">
    <source>
        <dbReference type="Proteomes" id="UP000018861"/>
    </source>
</evidence>
<dbReference type="InterPro" id="IPR004869">
    <property type="entry name" value="MMPL_dom"/>
</dbReference>
<feature type="transmembrane region" description="Helical" evidence="5">
    <location>
        <begin position="81"/>
        <end position="107"/>
    </location>
</feature>
<keyword evidence="4 5" id="KW-0472">Membrane</keyword>
<dbReference type="Gene3D" id="1.20.1640.10">
    <property type="entry name" value="Multidrug efflux transporter AcrB transmembrane domain"/>
    <property type="match status" value="1"/>
</dbReference>
<sequence length="117" mass="12994">MGWLGYPLDMMTATIMPMILGLAVDDTIHFINHGHLEFDRQQNYRKAILRTFCVVGTPIVLTSLVMSFNFAMYGTSDSLSFFHMGILSVAGILAALLADLCITPVLFQSCQIFGKEK</sequence>
<dbReference type="SUPFAM" id="SSF82866">
    <property type="entry name" value="Multidrug efflux transporter AcrB transmembrane domain"/>
    <property type="match status" value="1"/>
</dbReference>
<feature type="transmembrane region" description="Helical" evidence="5">
    <location>
        <begin position="52"/>
        <end position="75"/>
    </location>
</feature>
<gene>
    <name evidence="7" type="ORF">JCM6292_951</name>
</gene>
<feature type="transmembrane region" description="Helical" evidence="5">
    <location>
        <begin position="12"/>
        <end position="31"/>
    </location>
</feature>
<dbReference type="GO" id="GO:0016020">
    <property type="term" value="C:membrane"/>
    <property type="evidence" value="ECO:0007669"/>
    <property type="project" value="UniProtKB-SubCell"/>
</dbReference>
<organism evidence="7 8">
    <name type="scientific">Bacteroides pyogenes JCM 6292</name>
    <dbReference type="NCBI Taxonomy" id="1235809"/>
    <lineage>
        <taxon>Bacteria</taxon>
        <taxon>Pseudomonadati</taxon>
        <taxon>Bacteroidota</taxon>
        <taxon>Bacteroidia</taxon>
        <taxon>Bacteroidales</taxon>
        <taxon>Bacteroidaceae</taxon>
        <taxon>Bacteroides</taxon>
    </lineage>
</organism>
<accession>W4P6J6</accession>
<evidence type="ECO:0000256" key="5">
    <source>
        <dbReference type="SAM" id="Phobius"/>
    </source>
</evidence>
<evidence type="ECO:0000256" key="4">
    <source>
        <dbReference type="ARBA" id="ARBA00023136"/>
    </source>
</evidence>
<evidence type="ECO:0000313" key="7">
    <source>
        <dbReference type="EMBL" id="GAE14769.1"/>
    </source>
</evidence>
<name>W4P6J6_9BACE</name>
<comment type="caution">
    <text evidence="7">The sequence shown here is derived from an EMBL/GenBank/DDBJ whole genome shotgun (WGS) entry which is preliminary data.</text>
</comment>
<evidence type="ECO:0000256" key="3">
    <source>
        <dbReference type="ARBA" id="ARBA00022989"/>
    </source>
</evidence>
<reference evidence="7 8" key="1">
    <citation type="journal article" date="2014" name="Genome Announc.">
        <title>Draft Genome Sequences of Three Strains of Bacteroides pyogenes Isolated from a Cat and Swine.</title>
        <authorList>
            <person name="Sakamoto M."/>
            <person name="Oshima K."/>
            <person name="Suda W."/>
            <person name="Kitamura K."/>
            <person name="Iida T."/>
            <person name="Hattori M."/>
            <person name="Ohkuma M."/>
        </authorList>
    </citation>
    <scope>NUCLEOTIDE SEQUENCE [LARGE SCALE GENOMIC DNA]</scope>
    <source>
        <strain evidence="7 8">JCM 6292</strain>
    </source>
</reference>
<dbReference type="EMBL" id="BAIQ01000007">
    <property type="protein sequence ID" value="GAE14769.1"/>
    <property type="molecule type" value="Genomic_DNA"/>
</dbReference>
<evidence type="ECO:0000256" key="1">
    <source>
        <dbReference type="ARBA" id="ARBA00004141"/>
    </source>
</evidence>
<keyword evidence="3 5" id="KW-1133">Transmembrane helix</keyword>
<dbReference type="Pfam" id="PF03176">
    <property type="entry name" value="MMPL"/>
    <property type="match status" value="1"/>
</dbReference>
<comment type="subcellular location">
    <subcellularLocation>
        <location evidence="1">Membrane</location>
        <topology evidence="1">Multi-pass membrane protein</topology>
    </subcellularLocation>
</comment>
<dbReference type="Proteomes" id="UP000018861">
    <property type="component" value="Unassembled WGS sequence"/>
</dbReference>
<evidence type="ECO:0000256" key="2">
    <source>
        <dbReference type="ARBA" id="ARBA00022692"/>
    </source>
</evidence>
<keyword evidence="2 5" id="KW-0812">Transmembrane</keyword>